<reference evidence="3" key="1">
    <citation type="journal article" date="2006" name="PLoS Biol.">
        <title>Macronuclear genome sequence of the ciliate Tetrahymena thermophila, a model eukaryote.</title>
        <authorList>
            <person name="Eisen J.A."/>
            <person name="Coyne R.S."/>
            <person name="Wu M."/>
            <person name="Wu D."/>
            <person name="Thiagarajan M."/>
            <person name="Wortman J.R."/>
            <person name="Badger J.H."/>
            <person name="Ren Q."/>
            <person name="Amedeo P."/>
            <person name="Jones K.M."/>
            <person name="Tallon L.J."/>
            <person name="Delcher A.L."/>
            <person name="Salzberg S.L."/>
            <person name="Silva J.C."/>
            <person name="Haas B.J."/>
            <person name="Majoros W.H."/>
            <person name="Farzad M."/>
            <person name="Carlton J.M."/>
            <person name="Smith R.K. Jr."/>
            <person name="Garg J."/>
            <person name="Pearlman R.E."/>
            <person name="Karrer K.M."/>
            <person name="Sun L."/>
            <person name="Manning G."/>
            <person name="Elde N.C."/>
            <person name="Turkewitz A.P."/>
            <person name="Asai D.J."/>
            <person name="Wilkes D.E."/>
            <person name="Wang Y."/>
            <person name="Cai H."/>
            <person name="Collins K."/>
            <person name="Stewart B.A."/>
            <person name="Lee S.R."/>
            <person name="Wilamowska K."/>
            <person name="Weinberg Z."/>
            <person name="Ruzzo W.L."/>
            <person name="Wloga D."/>
            <person name="Gaertig J."/>
            <person name="Frankel J."/>
            <person name="Tsao C.-C."/>
            <person name="Gorovsky M.A."/>
            <person name="Keeling P.J."/>
            <person name="Waller R.F."/>
            <person name="Patron N.J."/>
            <person name="Cherry J.M."/>
            <person name="Stover N.A."/>
            <person name="Krieger C.J."/>
            <person name="del Toro C."/>
            <person name="Ryder H.F."/>
            <person name="Williamson S.C."/>
            <person name="Barbeau R.A."/>
            <person name="Hamilton E.P."/>
            <person name="Orias E."/>
        </authorList>
    </citation>
    <scope>NUCLEOTIDE SEQUENCE [LARGE SCALE GENOMIC DNA]</scope>
    <source>
        <strain evidence="3">SB210</strain>
    </source>
</reference>
<organism evidence="2 3">
    <name type="scientific">Tetrahymena thermophila (strain SB210)</name>
    <dbReference type="NCBI Taxonomy" id="312017"/>
    <lineage>
        <taxon>Eukaryota</taxon>
        <taxon>Sar</taxon>
        <taxon>Alveolata</taxon>
        <taxon>Ciliophora</taxon>
        <taxon>Intramacronucleata</taxon>
        <taxon>Oligohymenophorea</taxon>
        <taxon>Hymenostomatida</taxon>
        <taxon>Tetrahymenina</taxon>
        <taxon>Tetrahymenidae</taxon>
        <taxon>Tetrahymena</taxon>
    </lineage>
</organism>
<feature type="region of interest" description="Disordered" evidence="1">
    <location>
        <begin position="296"/>
        <end position="327"/>
    </location>
</feature>
<dbReference type="AlphaFoldDB" id="I7MJK3"/>
<sequence>YWYFINNLQKQRIIKQNLKMSLRTDDIEGARPKYFEKQKLIAKAQQYNNNSNIFSPPNINQQNMLMRNPDIYSSQVLNQIQQPPQQPSLQQLDQGNIINNVQGSEKSMYQIEYGNQNPSILQNRVSQDYSRNAGRNPIYHYSQDQGYGKMMSEKQYQEQLVIREMKKFKEQQQIIEQDKRRKELELRELELQRKQREQEQLQIYQQQQEENMRQLRQQEQERRQQEIENQLKKQEEMRLHDQMLQEKERQIKEKEMQIQQQQQQRKSANVNQMSINSQELPNNLYSQDDILANQQNQMSQPRIPSSSQNNPQLPSNQYGDANYPDIRKTPVVSKNQQINSSSPPANAKYFNTPLPSQYQQINADSMENQVNQIQQQPSKVSQLAAKQILSPMSALLKHSNEVPDQIKQQARQKQKPTRILAIIDSDSKMREQVNKFFNVRGVYEFEIFSLPGSGAGLLYDKGWRDTFMSCFSFMRQQYDFTDIYIFSSIESAMVPFWYEQNSSSSQSLDKILLKNYHIDVLKQSVGILQQNVSQAIRVSSFLFDNRGGSEKIL</sequence>
<accession>I7MJK3</accession>
<dbReference type="KEGG" id="tet:TTHERM_00687260"/>
<name>I7MJK3_TETTS</name>
<feature type="region of interest" description="Disordered" evidence="1">
    <location>
        <begin position="251"/>
        <end position="270"/>
    </location>
</feature>
<protein>
    <submittedName>
        <fullName evidence="2">Uncharacterized protein</fullName>
    </submittedName>
</protein>
<evidence type="ECO:0000313" key="2">
    <source>
        <dbReference type="EMBL" id="EAS06685.2"/>
    </source>
</evidence>
<dbReference type="RefSeq" id="XP_001026927.2">
    <property type="nucleotide sequence ID" value="XM_001026927.2"/>
</dbReference>
<evidence type="ECO:0000256" key="1">
    <source>
        <dbReference type="SAM" id="MobiDB-lite"/>
    </source>
</evidence>
<evidence type="ECO:0000313" key="3">
    <source>
        <dbReference type="Proteomes" id="UP000009168"/>
    </source>
</evidence>
<proteinExistence type="predicted"/>
<feature type="compositionally biased region" description="Low complexity" evidence="1">
    <location>
        <begin position="304"/>
        <end position="317"/>
    </location>
</feature>
<dbReference type="Proteomes" id="UP000009168">
    <property type="component" value="Unassembled WGS sequence"/>
</dbReference>
<feature type="non-terminal residue" evidence="2">
    <location>
        <position position="1"/>
    </location>
</feature>
<dbReference type="InParanoid" id="I7MJK3"/>
<gene>
    <name evidence="2" type="ORF">TTHERM_00687260</name>
</gene>
<dbReference type="EMBL" id="GG662260">
    <property type="protein sequence ID" value="EAS06685.2"/>
    <property type="molecule type" value="Genomic_DNA"/>
</dbReference>
<dbReference type="STRING" id="312017.I7MJK3"/>
<feature type="compositionally biased region" description="Low complexity" evidence="1">
    <location>
        <begin position="257"/>
        <end position="266"/>
    </location>
</feature>
<dbReference type="GeneID" id="7831036"/>
<keyword evidence="3" id="KW-1185">Reference proteome</keyword>